<protein>
    <recommendedName>
        <fullName evidence="3">SbsA Ig-like domain-containing protein</fullName>
    </recommendedName>
</protein>
<accession>A0A133PTT0</accession>
<comment type="caution">
    <text evidence="4">The sequence shown here is derived from an EMBL/GenBank/DDBJ whole genome shotgun (WGS) entry which is preliminary data.</text>
</comment>
<feature type="region of interest" description="Disordered" evidence="2">
    <location>
        <begin position="1"/>
        <end position="26"/>
    </location>
</feature>
<reference evidence="5" key="1">
    <citation type="submission" date="2016-01" db="EMBL/GenBank/DDBJ databases">
        <authorList>
            <person name="Mitreva M."/>
            <person name="Pepin K.H."/>
            <person name="Mihindukulasuriya K.A."/>
            <person name="Fulton R."/>
            <person name="Fronick C."/>
            <person name="O'Laughlin M."/>
            <person name="Miner T."/>
            <person name="Herter B."/>
            <person name="Rosa B.A."/>
            <person name="Cordes M."/>
            <person name="Tomlinson C."/>
            <person name="Wollam A."/>
            <person name="Palsikar V.B."/>
            <person name="Mardis E.R."/>
            <person name="Wilson R.K."/>
        </authorList>
    </citation>
    <scope>NUCLEOTIDE SEQUENCE [LARGE SCALE GENOMIC DNA]</scope>
    <source>
        <strain evidence="5">MJR7716</strain>
    </source>
</reference>
<dbReference type="EMBL" id="LRQG01000256">
    <property type="protein sequence ID" value="KXA32485.1"/>
    <property type="molecule type" value="Genomic_DNA"/>
</dbReference>
<sequence length="626" mass="72337">MGQPDGGWFDETPPKILGQSPADRSTDVNSRKISILFDEFIKLDNPTEKVVVSPPQLEAPEIKTNGKRITVELQDSLKPNTTYTIDFSDAISDNNEGNPLGNYTYTFSTGDHIDTMEVAGYVLEAENLEPIKGILVGLYTNQSDTVFQKEPMLRVSRTDDRGHFIIKGVPQRDCRIYALQDADGNYRFSQQSEKLAFTPEIIMPSSKPDIRQDTIWQDSLRILDIKRSPYTHFLPDDVVLTAFNEVQTDRYFLKAERLKAENFTLFFSYGHKDLPIIKGLNFDATDAFVIEPSLNQDTITYWLRDSMLVNQDTLRMELSYEASDSLGKLQLMTDTMEVLSKEPYAKRVKKRQEAYDKWKKRQDKNKERGRDYETVFPVDPLDVRYKVNSQMAPDENPTFDLPSPIAVLDTSKIHLYEKIDTLWYRAKYQLGTDPSVSRRYKLIGAWKPGHEYSLELDSMAFTDIYGKVSNKYKQGISVKALEEYSTVIITVQGLDGRNCILQLLNEGDKPVKEVQVKDNLATIYYVKPGVYYMRLLVDDNDNGRWDTGLYSEQRQAEAVYYYPREIECKANWEVRETWRPRDIPLYQQKPGRITKQKPETERRNRGRNIQRAKSLGLDYNPKMGVK</sequence>
<evidence type="ECO:0000256" key="1">
    <source>
        <dbReference type="ARBA" id="ARBA00022729"/>
    </source>
</evidence>
<organism evidence="4 5">
    <name type="scientific">Prevotella corporis</name>
    <dbReference type="NCBI Taxonomy" id="28128"/>
    <lineage>
        <taxon>Bacteria</taxon>
        <taxon>Pseudomonadati</taxon>
        <taxon>Bacteroidota</taxon>
        <taxon>Bacteroidia</taxon>
        <taxon>Bacteroidales</taxon>
        <taxon>Prevotellaceae</taxon>
        <taxon>Prevotella</taxon>
    </lineage>
</organism>
<name>A0A133PTT0_9BACT</name>
<proteinExistence type="predicted"/>
<evidence type="ECO:0000259" key="3">
    <source>
        <dbReference type="Pfam" id="PF13205"/>
    </source>
</evidence>
<dbReference type="eggNOG" id="COG4704">
    <property type="taxonomic scope" value="Bacteria"/>
</dbReference>
<dbReference type="Proteomes" id="UP000070533">
    <property type="component" value="Unassembled WGS sequence"/>
</dbReference>
<dbReference type="InterPro" id="IPR032812">
    <property type="entry name" value="SbsA_Ig"/>
</dbReference>
<evidence type="ECO:0000313" key="5">
    <source>
        <dbReference type="Proteomes" id="UP000070533"/>
    </source>
</evidence>
<dbReference type="PATRIC" id="fig|28128.5.peg.2804"/>
<dbReference type="Pfam" id="PF13205">
    <property type="entry name" value="Big_5"/>
    <property type="match status" value="1"/>
</dbReference>
<feature type="region of interest" description="Disordered" evidence="2">
    <location>
        <begin position="589"/>
        <end position="626"/>
    </location>
</feature>
<keyword evidence="1" id="KW-0732">Signal</keyword>
<dbReference type="STRING" id="28128.HMPREF3226_02726"/>
<keyword evidence="5" id="KW-1185">Reference proteome</keyword>
<gene>
    <name evidence="4" type="ORF">HMPREF3226_02726</name>
</gene>
<evidence type="ECO:0000313" key="4">
    <source>
        <dbReference type="EMBL" id="KXA32485.1"/>
    </source>
</evidence>
<feature type="domain" description="SbsA Ig-like" evidence="3">
    <location>
        <begin position="10"/>
        <end position="109"/>
    </location>
</feature>
<dbReference type="RefSeq" id="WP_231728386.1">
    <property type="nucleotide sequence ID" value="NZ_KQ957341.1"/>
</dbReference>
<evidence type="ECO:0000256" key="2">
    <source>
        <dbReference type="SAM" id="MobiDB-lite"/>
    </source>
</evidence>
<dbReference type="AlphaFoldDB" id="A0A133PTT0"/>